<feature type="transmembrane region" description="Helical" evidence="5">
    <location>
        <begin position="233"/>
        <end position="255"/>
    </location>
</feature>
<name>H1VR85_COLHI</name>
<evidence type="ECO:0000256" key="5">
    <source>
        <dbReference type="SAM" id="Phobius"/>
    </source>
</evidence>
<accession>H1VR85</accession>
<dbReference type="InterPro" id="IPR036259">
    <property type="entry name" value="MFS_trans_sf"/>
</dbReference>
<keyword evidence="3 5" id="KW-1133">Transmembrane helix</keyword>
<evidence type="ECO:0000313" key="7">
    <source>
        <dbReference type="EMBL" id="CCF42741.1"/>
    </source>
</evidence>
<evidence type="ECO:0000256" key="1">
    <source>
        <dbReference type="ARBA" id="ARBA00004141"/>
    </source>
</evidence>
<gene>
    <name evidence="7" type="ORF">CH063_12648</name>
</gene>
<evidence type="ECO:0000256" key="4">
    <source>
        <dbReference type="ARBA" id="ARBA00023136"/>
    </source>
</evidence>
<feature type="transmembrane region" description="Helical" evidence="5">
    <location>
        <begin position="177"/>
        <end position="196"/>
    </location>
</feature>
<dbReference type="Gene3D" id="1.20.1250.20">
    <property type="entry name" value="MFS general substrate transporter like domains"/>
    <property type="match status" value="1"/>
</dbReference>
<organism evidence="7 8">
    <name type="scientific">Colletotrichum higginsianum (strain IMI 349063)</name>
    <name type="common">Crucifer anthracnose fungus</name>
    <dbReference type="NCBI Taxonomy" id="759273"/>
    <lineage>
        <taxon>Eukaryota</taxon>
        <taxon>Fungi</taxon>
        <taxon>Dikarya</taxon>
        <taxon>Ascomycota</taxon>
        <taxon>Pezizomycotina</taxon>
        <taxon>Sordariomycetes</taxon>
        <taxon>Hypocreomycetidae</taxon>
        <taxon>Glomerellales</taxon>
        <taxon>Glomerellaceae</taxon>
        <taxon>Colletotrichum</taxon>
        <taxon>Colletotrichum destructivum species complex</taxon>
    </lineage>
</organism>
<evidence type="ECO:0000256" key="2">
    <source>
        <dbReference type="ARBA" id="ARBA00022692"/>
    </source>
</evidence>
<feature type="transmembrane region" description="Helical" evidence="5">
    <location>
        <begin position="345"/>
        <end position="366"/>
    </location>
</feature>
<dbReference type="Pfam" id="PF07690">
    <property type="entry name" value="MFS_1"/>
    <property type="match status" value="1"/>
</dbReference>
<protein>
    <submittedName>
        <fullName evidence="7">Siderochrome-iron transporter MirB</fullName>
    </submittedName>
</protein>
<feature type="transmembrane region" description="Helical" evidence="5">
    <location>
        <begin position="111"/>
        <end position="135"/>
    </location>
</feature>
<dbReference type="AlphaFoldDB" id="H1VR85"/>
<dbReference type="PANTHER" id="PTHR23501:SF50">
    <property type="entry name" value="MFS SIDEROCHROME IRON TRANSPORTER MIRB (AFU_ORTHOLOGUE AFUA_3G03640)-RELATED"/>
    <property type="match status" value="1"/>
</dbReference>
<dbReference type="Proteomes" id="UP000007174">
    <property type="component" value="Unassembled WGS sequence"/>
</dbReference>
<evidence type="ECO:0000256" key="3">
    <source>
        <dbReference type="ARBA" id="ARBA00022989"/>
    </source>
</evidence>
<feature type="non-terminal residue" evidence="7">
    <location>
        <position position="1"/>
    </location>
</feature>
<dbReference type="VEuPathDB" id="FungiDB:CH63R_08156"/>
<reference evidence="8" key="1">
    <citation type="journal article" date="2012" name="Nat. Genet.">
        <title>Lifestyle transitions in plant pathogenic Colletotrichum fungi deciphered by genome and transcriptome analyses.</title>
        <authorList>
            <person name="O'Connell R.J."/>
            <person name="Thon M.R."/>
            <person name="Hacquard S."/>
            <person name="Amyotte S.G."/>
            <person name="Kleemann J."/>
            <person name="Torres M.F."/>
            <person name="Damm U."/>
            <person name="Buiate E.A."/>
            <person name="Epstein L."/>
            <person name="Alkan N."/>
            <person name="Altmueller J."/>
            <person name="Alvarado-Balderrama L."/>
            <person name="Bauser C.A."/>
            <person name="Becker C."/>
            <person name="Birren B.W."/>
            <person name="Chen Z."/>
            <person name="Choi J."/>
            <person name="Crouch J.A."/>
            <person name="Duvick J.P."/>
            <person name="Farman M.A."/>
            <person name="Gan P."/>
            <person name="Heiman D."/>
            <person name="Henrissat B."/>
            <person name="Howard R.J."/>
            <person name="Kabbage M."/>
            <person name="Koch C."/>
            <person name="Kracher B."/>
            <person name="Kubo Y."/>
            <person name="Law A.D."/>
            <person name="Lebrun M.-H."/>
            <person name="Lee Y.-H."/>
            <person name="Miyara I."/>
            <person name="Moore N."/>
            <person name="Neumann U."/>
            <person name="Nordstroem K."/>
            <person name="Panaccione D.G."/>
            <person name="Panstruga R."/>
            <person name="Place M."/>
            <person name="Proctor R.H."/>
            <person name="Prusky D."/>
            <person name="Rech G."/>
            <person name="Reinhardt R."/>
            <person name="Rollins J.A."/>
            <person name="Rounsley S."/>
            <person name="Schardl C.L."/>
            <person name="Schwartz D.C."/>
            <person name="Shenoy N."/>
            <person name="Shirasu K."/>
            <person name="Sikhakolli U.R."/>
            <person name="Stueber K."/>
            <person name="Sukno S.A."/>
            <person name="Sweigard J.A."/>
            <person name="Takano Y."/>
            <person name="Takahara H."/>
            <person name="Trail F."/>
            <person name="van der Does H.C."/>
            <person name="Voll L.M."/>
            <person name="Will I."/>
            <person name="Young S."/>
            <person name="Zeng Q."/>
            <person name="Zhang J."/>
            <person name="Zhou S."/>
            <person name="Dickman M.B."/>
            <person name="Schulze-Lefert P."/>
            <person name="Ver Loren van Themaat E."/>
            <person name="Ma L.-J."/>
            <person name="Vaillancourt L.J."/>
        </authorList>
    </citation>
    <scope>NUCLEOTIDE SEQUENCE [LARGE SCALE GENOMIC DNA]</scope>
    <source>
        <strain evidence="8">IMI 349063</strain>
    </source>
</reference>
<dbReference type="SUPFAM" id="SSF103473">
    <property type="entry name" value="MFS general substrate transporter"/>
    <property type="match status" value="1"/>
</dbReference>
<evidence type="ECO:0000259" key="6">
    <source>
        <dbReference type="PROSITE" id="PS50850"/>
    </source>
</evidence>
<dbReference type="GO" id="GO:0022857">
    <property type="term" value="F:transmembrane transporter activity"/>
    <property type="evidence" value="ECO:0007669"/>
    <property type="project" value="InterPro"/>
</dbReference>
<dbReference type="HOGENOM" id="CLU_635470_0_0_1"/>
<comment type="subcellular location">
    <subcellularLocation>
        <location evidence="1">Membrane</location>
        <topology evidence="1">Multi-pass membrane protein</topology>
    </subcellularLocation>
</comment>
<feature type="transmembrane region" description="Helical" evidence="5">
    <location>
        <begin position="203"/>
        <end position="221"/>
    </location>
</feature>
<dbReference type="GO" id="GO:0005886">
    <property type="term" value="C:plasma membrane"/>
    <property type="evidence" value="ECO:0007669"/>
    <property type="project" value="TreeGrafter"/>
</dbReference>
<evidence type="ECO:0000313" key="8">
    <source>
        <dbReference type="Proteomes" id="UP000007174"/>
    </source>
</evidence>
<dbReference type="InterPro" id="IPR020846">
    <property type="entry name" value="MFS_dom"/>
</dbReference>
<dbReference type="EMBL" id="CACQ02005611">
    <property type="protein sequence ID" value="CCF42741.1"/>
    <property type="molecule type" value="Genomic_DNA"/>
</dbReference>
<feature type="transmembrane region" description="Helical" evidence="5">
    <location>
        <begin position="147"/>
        <end position="165"/>
    </location>
</feature>
<keyword evidence="4 5" id="KW-0472">Membrane</keyword>
<feature type="domain" description="Major facilitator superfamily (MFS) profile" evidence="6">
    <location>
        <begin position="82"/>
        <end position="432"/>
    </location>
</feature>
<sequence length="432" mass="47397">MARILHSFIDKLRLRGGRDPATPDSTAVGDSPPAVGPVIDSDDIATAKAINDPTTISPAAQAGIQKIEAVTLTWNTFSLVLMLINIWLIFLTNGFRISVLASLAPFVTSEWQFHSLTAVIYVVSSAMASATYIPVAKLLDTWGRAEAFLFMVALATLGVICQGASRNLPTFCAGEVLYDVGFSGIVYTICVLAADVTSLKNRALAFAFTSSPYMVTAFAGPKAAEGFLLNVTWRWGFGAFAIIVPCVTVPMFIHLKYHERKAVKSGLYEKPLKSTQPFMQRAKRALIEFDSKFSLSPLKHPFLSLFTFVLLLDGRHMHGYGYTMLTYSVFPAGQCRAPNGWASDYIIAMLVVGFVTLVGFALYEIYLAPAPFINGKFLLDRTVISACMINFTYQISYYCWNSYFTSFLQVVCNISVSEAGYINNTFQVVSGV</sequence>
<proteinExistence type="predicted"/>
<feature type="transmembrane region" description="Helical" evidence="5">
    <location>
        <begin position="72"/>
        <end position="91"/>
    </location>
</feature>
<dbReference type="eggNOG" id="KOG0254">
    <property type="taxonomic scope" value="Eukaryota"/>
</dbReference>
<dbReference type="PANTHER" id="PTHR23501">
    <property type="entry name" value="MAJOR FACILITATOR SUPERFAMILY"/>
    <property type="match status" value="1"/>
</dbReference>
<dbReference type="PROSITE" id="PS50850">
    <property type="entry name" value="MFS"/>
    <property type="match status" value="1"/>
</dbReference>
<keyword evidence="2 5" id="KW-0812">Transmembrane</keyword>
<dbReference type="InterPro" id="IPR011701">
    <property type="entry name" value="MFS"/>
</dbReference>